<evidence type="ECO:0000313" key="8">
    <source>
        <dbReference type="Proteomes" id="UP000316360"/>
    </source>
</evidence>
<dbReference type="Proteomes" id="UP000316360">
    <property type="component" value="Unassembled WGS sequence"/>
</dbReference>
<organism evidence="7 8">
    <name type="scientific">Aerophobetes bacterium</name>
    <dbReference type="NCBI Taxonomy" id="2030807"/>
    <lineage>
        <taxon>Bacteria</taxon>
        <taxon>Candidatus Aerophobota</taxon>
    </lineage>
</organism>
<dbReference type="PANTHER" id="PTHR33841:SF1">
    <property type="entry name" value="DNA METHYLTRANSFERASE A"/>
    <property type="match status" value="1"/>
</dbReference>
<dbReference type="PRINTS" id="PR00507">
    <property type="entry name" value="N12N6MTFRASE"/>
</dbReference>
<dbReference type="InterPro" id="IPR003356">
    <property type="entry name" value="DNA_methylase_A-5"/>
</dbReference>
<evidence type="ECO:0000256" key="3">
    <source>
        <dbReference type="ARBA" id="ARBA00022679"/>
    </source>
</evidence>
<dbReference type="AlphaFoldDB" id="A0A523RQA2"/>
<dbReference type="GO" id="GO:0003677">
    <property type="term" value="F:DNA binding"/>
    <property type="evidence" value="ECO:0007669"/>
    <property type="project" value="InterPro"/>
</dbReference>
<dbReference type="GO" id="GO:0008170">
    <property type="term" value="F:N-methyltransferase activity"/>
    <property type="evidence" value="ECO:0007669"/>
    <property type="project" value="InterPro"/>
</dbReference>
<dbReference type="Pfam" id="PF02384">
    <property type="entry name" value="N6_Mtase"/>
    <property type="match status" value="1"/>
</dbReference>
<dbReference type="EMBL" id="SOKJ01000390">
    <property type="protein sequence ID" value="TET07947.1"/>
    <property type="molecule type" value="Genomic_DNA"/>
</dbReference>
<proteinExistence type="predicted"/>
<dbReference type="GO" id="GO:0009007">
    <property type="term" value="F:site-specific DNA-methyltransferase (adenine-specific) activity"/>
    <property type="evidence" value="ECO:0007669"/>
    <property type="project" value="UniProtKB-EC"/>
</dbReference>
<keyword evidence="4" id="KW-0680">Restriction system</keyword>
<dbReference type="SUPFAM" id="SSF53335">
    <property type="entry name" value="S-adenosyl-L-methionine-dependent methyltransferases"/>
    <property type="match status" value="1"/>
</dbReference>
<dbReference type="EC" id="2.1.1.72" evidence="1"/>
<evidence type="ECO:0000313" key="7">
    <source>
        <dbReference type="EMBL" id="TET07947.1"/>
    </source>
</evidence>
<evidence type="ECO:0000259" key="6">
    <source>
        <dbReference type="Pfam" id="PF02384"/>
    </source>
</evidence>
<dbReference type="PROSITE" id="PS00092">
    <property type="entry name" value="N6_MTASE"/>
    <property type="match status" value="1"/>
</dbReference>
<accession>A0A523RQA2</accession>
<comment type="catalytic activity">
    <reaction evidence="5">
        <text>a 2'-deoxyadenosine in DNA + S-adenosyl-L-methionine = an N(6)-methyl-2'-deoxyadenosine in DNA + S-adenosyl-L-homocysteine + H(+)</text>
        <dbReference type="Rhea" id="RHEA:15197"/>
        <dbReference type="Rhea" id="RHEA-COMP:12418"/>
        <dbReference type="Rhea" id="RHEA-COMP:12419"/>
        <dbReference type="ChEBI" id="CHEBI:15378"/>
        <dbReference type="ChEBI" id="CHEBI:57856"/>
        <dbReference type="ChEBI" id="CHEBI:59789"/>
        <dbReference type="ChEBI" id="CHEBI:90615"/>
        <dbReference type="ChEBI" id="CHEBI:90616"/>
        <dbReference type="EC" id="2.1.1.72"/>
    </reaction>
</comment>
<gene>
    <name evidence="7" type="ORF">E3J84_06815</name>
</gene>
<dbReference type="Gene3D" id="3.40.50.150">
    <property type="entry name" value="Vaccinia Virus protein VP39"/>
    <property type="match status" value="1"/>
</dbReference>
<dbReference type="InterPro" id="IPR029063">
    <property type="entry name" value="SAM-dependent_MTases_sf"/>
</dbReference>
<feature type="non-terminal residue" evidence="7">
    <location>
        <position position="572"/>
    </location>
</feature>
<dbReference type="InterPro" id="IPR050953">
    <property type="entry name" value="N4_N6_ade-DNA_methylase"/>
</dbReference>
<comment type="caution">
    <text evidence="7">The sequence shown here is derived from an EMBL/GenBank/DDBJ whole genome shotgun (WGS) entry which is preliminary data.</text>
</comment>
<dbReference type="InterPro" id="IPR002052">
    <property type="entry name" value="DNA_methylase_N6_adenine_CS"/>
</dbReference>
<sequence>MSKLSALKSESIDSGDIWKQRKISTDKRVDRHLLGNLKKLSEVLTDENRDYKLPIKHAHTLIGKYIYLKYLRDRDILSDERFEKAKINVDDIFGSNANKDKLYQLEDYLDDFLNGLVFPLPSINDIQTEHIKEVASAFKGGDPKSGQQVLFDIYDFSYVPIETLSVVYQQFLHAKGQGRSKGAYYTPVHLVNFILDELDAKNPLKKGMKIFDSSCGSGAFLVQCYRRLIEGIIRGKGAKLTPTDLKKLLVDNIFGLDADKEACRVAELSLSLTLLDYINPPDLSSKKHKGFKLPKLHNKNIFHCEGGFFDGDSVWTKSMPQNRYDWIVGNPPWKDEYNLDKSYDRNALNWINSNKRRYPVGQQQLAEAFAWKTTEVLSESGQCGLLMPALTLFKIYSKSFRKRFFWEVETWCIVNFANLRHRLFEGADNPAAAFFFSGKKDWDKSEHYITTYAPFAVEQSSELSQKGKSRKLWTVFVNYSSIKEIPLRELEEGASVPWKIAMWGTHRDTLLFRYLSSRKLPVLGETTVRDNMALSEGLQLRAAAAKGKNKKESKKTEELELCNEVQGKDLLL</sequence>
<dbReference type="PANTHER" id="PTHR33841">
    <property type="entry name" value="DNA METHYLTRANSFERASE YEEA-RELATED"/>
    <property type="match status" value="1"/>
</dbReference>
<feature type="domain" description="DNA methylase adenine-specific" evidence="6">
    <location>
        <begin position="163"/>
        <end position="446"/>
    </location>
</feature>
<evidence type="ECO:0000256" key="1">
    <source>
        <dbReference type="ARBA" id="ARBA00011900"/>
    </source>
</evidence>
<keyword evidence="3 7" id="KW-0808">Transferase</keyword>
<keyword evidence="2 7" id="KW-0489">Methyltransferase</keyword>
<dbReference type="GO" id="GO:0032259">
    <property type="term" value="P:methylation"/>
    <property type="evidence" value="ECO:0007669"/>
    <property type="project" value="UniProtKB-KW"/>
</dbReference>
<name>A0A523RQA2_UNCAE</name>
<evidence type="ECO:0000256" key="4">
    <source>
        <dbReference type="ARBA" id="ARBA00022747"/>
    </source>
</evidence>
<reference evidence="7 8" key="1">
    <citation type="submission" date="2019-03" db="EMBL/GenBank/DDBJ databases">
        <title>Metabolic potential of uncultured bacteria and archaea associated with petroleum seepage in deep-sea sediments.</title>
        <authorList>
            <person name="Dong X."/>
            <person name="Hubert C."/>
        </authorList>
    </citation>
    <scope>NUCLEOTIDE SEQUENCE [LARGE SCALE GENOMIC DNA]</scope>
    <source>
        <strain evidence="7">E44_bin7</strain>
    </source>
</reference>
<dbReference type="GO" id="GO:0009307">
    <property type="term" value="P:DNA restriction-modification system"/>
    <property type="evidence" value="ECO:0007669"/>
    <property type="project" value="UniProtKB-KW"/>
</dbReference>
<protein>
    <recommendedName>
        <fullName evidence="1">site-specific DNA-methyltransferase (adenine-specific)</fullName>
        <ecNumber evidence="1">2.1.1.72</ecNumber>
    </recommendedName>
</protein>
<evidence type="ECO:0000256" key="5">
    <source>
        <dbReference type="ARBA" id="ARBA00047942"/>
    </source>
</evidence>
<evidence type="ECO:0000256" key="2">
    <source>
        <dbReference type="ARBA" id="ARBA00022603"/>
    </source>
</evidence>